<evidence type="ECO:0000256" key="1">
    <source>
        <dbReference type="SAM" id="Phobius"/>
    </source>
</evidence>
<feature type="transmembrane region" description="Helical" evidence="1">
    <location>
        <begin position="290"/>
        <end position="310"/>
    </location>
</feature>
<protein>
    <submittedName>
        <fullName evidence="2">Ricin B-like lectin domain-containing protein</fullName>
    </submittedName>
</protein>
<sequence length="320" mass="34280">MGANFSINGKPVNLTAQPAQPVAASSLQTEIAQAAQKPVAVVPTASQIVTAHVQAAAQQMSKQQQAIPIAQAVQKMPAVQAAQVEPAVTQERYVASEDNPNGEYRMMVAKNIQDSADRPGINISFPDFKGQMVLDVEGASKEEGAKVILWPRHNGKNQELIIMSDNVMGNNTRRGPGSRPDDVTVLGIQYKYLFFKFAHSGLFLAVDSNGGLIQSATPAKFLPFAMGFGTTLMCLTNNTIVVPTGKGAQVMTQDPNKIKVFPNSSGILVLQASNGNYYLNQLPQMCADNWGTVVLVGAGFAAAGYLGYHYGKRSTYTKML</sequence>
<dbReference type="SUPFAM" id="SSF50370">
    <property type="entry name" value="Ricin B-like lectins"/>
    <property type="match status" value="1"/>
</dbReference>
<accession>A0A8F8KU28</accession>
<keyword evidence="1" id="KW-0472">Membrane</keyword>
<reference evidence="2" key="1">
    <citation type="submission" date="2021-06" db="EMBL/GenBank/DDBJ databases">
        <authorList>
            <person name="Rolland C."/>
        </authorList>
    </citation>
    <scope>NUCLEOTIDE SEQUENCE</scope>
    <source>
        <strain evidence="2">347.936635</strain>
    </source>
</reference>
<dbReference type="Gene3D" id="2.80.10.50">
    <property type="match status" value="1"/>
</dbReference>
<proteinExistence type="predicted"/>
<dbReference type="EMBL" id="MZ420154">
    <property type="protein sequence ID" value="QYA18648.1"/>
    <property type="molecule type" value="Genomic_DNA"/>
</dbReference>
<evidence type="ECO:0000313" key="2">
    <source>
        <dbReference type="EMBL" id="QYA18648.1"/>
    </source>
</evidence>
<dbReference type="GO" id="GO:0030246">
    <property type="term" value="F:carbohydrate binding"/>
    <property type="evidence" value="ECO:0007669"/>
    <property type="project" value="UniProtKB-KW"/>
</dbReference>
<gene>
    <name evidence="2" type="ORF">KOM_12_380</name>
</gene>
<dbReference type="InterPro" id="IPR035992">
    <property type="entry name" value="Ricin_B-like_lectins"/>
</dbReference>
<name>A0A8F8KU28_9VIRU</name>
<organism evidence="2">
    <name type="scientific">Clandestinovirus</name>
    <dbReference type="NCBI Taxonomy" id="2831644"/>
    <lineage>
        <taxon>Viruses</taxon>
    </lineage>
</organism>
<keyword evidence="1" id="KW-1133">Transmembrane helix</keyword>
<keyword evidence="2" id="KW-0430">Lectin</keyword>
<keyword evidence="1" id="KW-0812">Transmembrane</keyword>